<dbReference type="EMBL" id="CAUYUJ010014532">
    <property type="protein sequence ID" value="CAK0842746.1"/>
    <property type="molecule type" value="Genomic_DNA"/>
</dbReference>
<proteinExistence type="predicted"/>
<evidence type="ECO:0000313" key="3">
    <source>
        <dbReference type="Proteomes" id="UP001189429"/>
    </source>
</evidence>
<reference evidence="2" key="1">
    <citation type="submission" date="2023-10" db="EMBL/GenBank/DDBJ databases">
        <authorList>
            <person name="Chen Y."/>
            <person name="Shah S."/>
            <person name="Dougan E. K."/>
            <person name="Thang M."/>
            <person name="Chan C."/>
        </authorList>
    </citation>
    <scope>NUCLEOTIDE SEQUENCE [LARGE SCALE GENOMIC DNA]</scope>
</reference>
<keyword evidence="1" id="KW-0732">Signal</keyword>
<dbReference type="Proteomes" id="UP001189429">
    <property type="component" value="Unassembled WGS sequence"/>
</dbReference>
<protein>
    <submittedName>
        <fullName evidence="2">Uncharacterized protein</fullName>
    </submittedName>
</protein>
<organism evidence="2 3">
    <name type="scientific">Prorocentrum cordatum</name>
    <dbReference type="NCBI Taxonomy" id="2364126"/>
    <lineage>
        <taxon>Eukaryota</taxon>
        <taxon>Sar</taxon>
        <taxon>Alveolata</taxon>
        <taxon>Dinophyceae</taxon>
        <taxon>Prorocentrales</taxon>
        <taxon>Prorocentraceae</taxon>
        <taxon>Prorocentrum</taxon>
    </lineage>
</organism>
<evidence type="ECO:0000313" key="2">
    <source>
        <dbReference type="EMBL" id="CAK0842746.1"/>
    </source>
</evidence>
<evidence type="ECO:0000256" key="1">
    <source>
        <dbReference type="SAM" id="SignalP"/>
    </source>
</evidence>
<gene>
    <name evidence="2" type="ORF">PCOR1329_LOCUS37390</name>
</gene>
<name>A0ABN9TBT5_9DINO</name>
<accession>A0ABN9TBT5</accession>
<feature type="signal peptide" evidence="1">
    <location>
        <begin position="1"/>
        <end position="36"/>
    </location>
</feature>
<feature type="chain" id="PRO_5047356472" evidence="1">
    <location>
        <begin position="37"/>
        <end position="343"/>
    </location>
</feature>
<sequence length="343" mass="37672">MDARAMARRREGGCTGMAATRLAVLLLALASWPVASIQPKDLATWLSSEDGLGLSTSAASALAGQEYRALTLCGVTLQDLQALRDTLKTKLDLGVSATVQKSLFVLAEQHATADKLYSMYYYLSSSYTLHGGLGLDKDRAQSMAISMTLARAEPDQLYALYQVMYGYKGLGLDQKTAQGYAIQAAVAGADAPTFKETYLKNKDLQKAMLMGVSANLQGLVKRYAKNGQPYTVDEFQQYYPSDWLQEWVDGPLEKKVSTDKKAYTASSFSRHFGTNWAAKYRTSDEATQVRLARDGKPYTIPQFQSYYGNSWQTEFNAAPELACSECAPYMLMEGAAEIAELVV</sequence>
<comment type="caution">
    <text evidence="2">The sequence shown here is derived from an EMBL/GenBank/DDBJ whole genome shotgun (WGS) entry which is preliminary data.</text>
</comment>
<keyword evidence="3" id="KW-1185">Reference proteome</keyword>